<sequence>MRPKEPSAPLSRFANCDWYYHVPLKHEKKNEVPHLPASQIPGLSDLAEPHNDLMTGSRKKWIRETDSEYVKLAKQGGRPDLLKHMTPAPKKTPPVSYAAPDWYTYENLSPPPEPATAPLRNVPDYMTHEDFNEEESEQKYESRKGPFDIDQKTIWQRDSEENEKENHNKKGEATCNKARQQCDCIW</sequence>
<proteinExistence type="predicted"/>
<feature type="region of interest" description="Disordered" evidence="1">
    <location>
        <begin position="128"/>
        <end position="175"/>
    </location>
</feature>
<evidence type="ECO:0000313" key="3">
    <source>
        <dbReference type="Proteomes" id="UP001162483"/>
    </source>
</evidence>
<keyword evidence="3" id="KW-1185">Reference proteome</keyword>
<feature type="region of interest" description="Disordered" evidence="1">
    <location>
        <begin position="32"/>
        <end position="52"/>
    </location>
</feature>
<gene>
    <name evidence="2" type="ORF">SPARVUS_LOCUS2888594</name>
</gene>
<dbReference type="InterPro" id="IPR040247">
    <property type="entry name" value="DUF5524"/>
</dbReference>
<organism evidence="2 3">
    <name type="scientific">Staurois parvus</name>
    <dbReference type="NCBI Taxonomy" id="386267"/>
    <lineage>
        <taxon>Eukaryota</taxon>
        <taxon>Metazoa</taxon>
        <taxon>Chordata</taxon>
        <taxon>Craniata</taxon>
        <taxon>Vertebrata</taxon>
        <taxon>Euteleostomi</taxon>
        <taxon>Amphibia</taxon>
        <taxon>Batrachia</taxon>
        <taxon>Anura</taxon>
        <taxon>Neobatrachia</taxon>
        <taxon>Ranoidea</taxon>
        <taxon>Ranidae</taxon>
        <taxon>Staurois</taxon>
    </lineage>
</organism>
<dbReference type="PANTHER" id="PTHR31097:SF2">
    <property type="entry name" value="CHROMOSOME 7 OPEN READING FRAME 57"/>
    <property type="match status" value="1"/>
</dbReference>
<evidence type="ECO:0000256" key="1">
    <source>
        <dbReference type="SAM" id="MobiDB-lite"/>
    </source>
</evidence>
<feature type="region of interest" description="Disordered" evidence="1">
    <location>
        <begin position="73"/>
        <end position="96"/>
    </location>
</feature>
<reference evidence="2" key="1">
    <citation type="submission" date="2023-05" db="EMBL/GenBank/DDBJ databases">
        <authorList>
            <person name="Stuckert A."/>
        </authorList>
    </citation>
    <scope>NUCLEOTIDE SEQUENCE</scope>
</reference>
<protein>
    <submittedName>
        <fullName evidence="2">Uncharacterized protein</fullName>
    </submittedName>
</protein>
<dbReference type="Pfam" id="PF17662">
    <property type="entry name" value="DUF5524"/>
    <property type="match status" value="1"/>
</dbReference>
<dbReference type="EMBL" id="CATNWA010003999">
    <property type="protein sequence ID" value="CAI9546867.1"/>
    <property type="molecule type" value="Genomic_DNA"/>
</dbReference>
<accession>A0ABN9BGX4</accession>
<evidence type="ECO:0000313" key="2">
    <source>
        <dbReference type="EMBL" id="CAI9546867.1"/>
    </source>
</evidence>
<feature type="compositionally biased region" description="Basic and acidic residues" evidence="1">
    <location>
        <begin position="137"/>
        <end position="172"/>
    </location>
</feature>
<name>A0ABN9BGX4_9NEOB</name>
<dbReference type="Proteomes" id="UP001162483">
    <property type="component" value="Unassembled WGS sequence"/>
</dbReference>
<dbReference type="PANTHER" id="PTHR31097">
    <property type="entry name" value="SI:DKEY-276J7.1"/>
    <property type="match status" value="1"/>
</dbReference>
<comment type="caution">
    <text evidence="2">The sequence shown here is derived from an EMBL/GenBank/DDBJ whole genome shotgun (WGS) entry which is preliminary data.</text>
</comment>